<organism evidence="9 10">
    <name type="scientific">Triplophysa rosa</name>
    <name type="common">Cave loach</name>
    <dbReference type="NCBI Taxonomy" id="992332"/>
    <lineage>
        <taxon>Eukaryota</taxon>
        <taxon>Metazoa</taxon>
        <taxon>Chordata</taxon>
        <taxon>Craniata</taxon>
        <taxon>Vertebrata</taxon>
        <taxon>Euteleostomi</taxon>
        <taxon>Actinopterygii</taxon>
        <taxon>Neopterygii</taxon>
        <taxon>Teleostei</taxon>
        <taxon>Ostariophysi</taxon>
        <taxon>Cypriniformes</taxon>
        <taxon>Nemacheilidae</taxon>
        <taxon>Triplophysa</taxon>
    </lineage>
</organism>
<keyword evidence="10" id="KW-1185">Reference proteome</keyword>
<dbReference type="SMART" id="SM00607">
    <property type="entry name" value="FTP"/>
    <property type="match status" value="2"/>
</dbReference>
<dbReference type="InterPro" id="IPR051941">
    <property type="entry name" value="BG_Antigen-Binding_Lectin"/>
</dbReference>
<dbReference type="Gene3D" id="2.60.120.260">
    <property type="entry name" value="Galactose-binding domain-like"/>
    <property type="match status" value="2"/>
</dbReference>
<evidence type="ECO:0000256" key="5">
    <source>
        <dbReference type="ARBA" id="ARBA00022734"/>
    </source>
</evidence>
<protein>
    <recommendedName>
        <fullName evidence="8">Fucolectin tachylectin-4 pentraxin-1 domain-containing protein</fullName>
    </recommendedName>
</protein>
<keyword evidence="4" id="KW-0479">Metal-binding</keyword>
<dbReference type="Proteomes" id="UP001059041">
    <property type="component" value="Linkage Group LG1"/>
</dbReference>
<evidence type="ECO:0000256" key="6">
    <source>
        <dbReference type="ARBA" id="ARBA00022837"/>
    </source>
</evidence>
<comment type="similarity">
    <text evidence="2">Belongs to the fucolectin family.</text>
</comment>
<sequence>MSNMAAVNVIDGIKSGPDTSTYCSSTGYESSPWWRLDLLDVYDISTVVITARSDCCAQQINKAEIRIGNSLENNGNNNPICATVNGIPVGLSVLYSCNGLKGRYVNVLMPIVEHLSFCELEVYSSGTNLALKGNAIHSSTFNNHVAANAIDQKRYAPGTALYCSATLSESNPWWRLDLLDIYKIGTVIISNRGDCCTDQTNGAEIHIGNSLDNNPICAVISGLPVHSTVSYSCNGMEGRYVSVIMPTVQNLTLCEVEVYGTGN</sequence>
<dbReference type="PANTHER" id="PTHR45713">
    <property type="entry name" value="FTP DOMAIN-CONTAINING PROTEIN"/>
    <property type="match status" value="1"/>
</dbReference>
<keyword evidence="5" id="KW-0430">Lectin</keyword>
<reference evidence="9" key="1">
    <citation type="submission" date="2021-02" db="EMBL/GenBank/DDBJ databases">
        <title>Comparative genomics reveals that relaxation of natural selection precedes convergent phenotypic evolution of cavefish.</title>
        <authorList>
            <person name="Peng Z."/>
        </authorList>
    </citation>
    <scope>NUCLEOTIDE SEQUENCE</scope>
    <source>
        <tissue evidence="9">Muscle</tissue>
    </source>
</reference>
<proteinExistence type="inferred from homology"/>
<gene>
    <name evidence="9" type="ORF">IRJ41_001912</name>
</gene>
<accession>A0A9W7X4X9</accession>
<evidence type="ECO:0000256" key="1">
    <source>
        <dbReference type="ARBA" id="ARBA00002219"/>
    </source>
</evidence>
<evidence type="ECO:0000256" key="2">
    <source>
        <dbReference type="ARBA" id="ARBA00010147"/>
    </source>
</evidence>
<dbReference type="PANTHER" id="PTHR45713:SF11">
    <property type="entry name" value="FUCOLECTIN TACHYLECTIN-4 PENTRAXIN-1 DOMAIN-CONTAINING PROTEIN"/>
    <property type="match status" value="1"/>
</dbReference>
<dbReference type="SUPFAM" id="SSF49785">
    <property type="entry name" value="Galactose-binding domain-like"/>
    <property type="match status" value="2"/>
</dbReference>
<dbReference type="EMBL" id="JAFHDT010000001">
    <property type="protein sequence ID" value="KAI7813804.1"/>
    <property type="molecule type" value="Genomic_DNA"/>
</dbReference>
<keyword evidence="7" id="KW-1015">Disulfide bond</keyword>
<dbReference type="GO" id="GO:0046872">
    <property type="term" value="F:metal ion binding"/>
    <property type="evidence" value="ECO:0007669"/>
    <property type="project" value="UniProtKB-KW"/>
</dbReference>
<name>A0A9W7X4X9_TRIRA</name>
<dbReference type="Pfam" id="PF22633">
    <property type="entry name" value="F5_F8_type_C_2"/>
    <property type="match status" value="2"/>
</dbReference>
<comment type="subunit">
    <text evidence="3">Homotrimer.</text>
</comment>
<dbReference type="GO" id="GO:0042806">
    <property type="term" value="F:fucose binding"/>
    <property type="evidence" value="ECO:0007669"/>
    <property type="project" value="UniProtKB-ARBA"/>
</dbReference>
<evidence type="ECO:0000313" key="10">
    <source>
        <dbReference type="Proteomes" id="UP001059041"/>
    </source>
</evidence>
<evidence type="ECO:0000313" key="9">
    <source>
        <dbReference type="EMBL" id="KAI7813804.1"/>
    </source>
</evidence>
<dbReference type="GO" id="GO:0010185">
    <property type="term" value="P:regulation of cellular defense response"/>
    <property type="evidence" value="ECO:0007669"/>
    <property type="project" value="UniProtKB-ARBA"/>
</dbReference>
<dbReference type="InterPro" id="IPR008979">
    <property type="entry name" value="Galactose-bd-like_sf"/>
</dbReference>
<evidence type="ECO:0000256" key="4">
    <source>
        <dbReference type="ARBA" id="ARBA00022723"/>
    </source>
</evidence>
<comment type="function">
    <text evidence="1">Acts as a defensive agent. Recognizes blood group fucosylated oligosaccharides including A, B, H and Lewis B-type antigens. Does not recognize Lewis A antigen and has low affinity for monovalent haptens.</text>
</comment>
<dbReference type="AlphaFoldDB" id="A0A9W7X4X9"/>
<comment type="caution">
    <text evidence="9">The sequence shown here is derived from an EMBL/GenBank/DDBJ whole genome shotgun (WGS) entry which is preliminary data.</text>
</comment>
<feature type="domain" description="Fucolectin tachylectin-4 pentraxin-1" evidence="8">
    <location>
        <begin position="2"/>
        <end position="124"/>
    </location>
</feature>
<keyword evidence="6" id="KW-0106">Calcium</keyword>
<feature type="domain" description="Fucolectin tachylectin-4 pentraxin-1" evidence="8">
    <location>
        <begin position="126"/>
        <end position="263"/>
    </location>
</feature>
<dbReference type="GO" id="GO:0001868">
    <property type="term" value="P:regulation of complement activation, lectin pathway"/>
    <property type="evidence" value="ECO:0007669"/>
    <property type="project" value="UniProtKB-ARBA"/>
</dbReference>
<dbReference type="InterPro" id="IPR006585">
    <property type="entry name" value="FTP1"/>
</dbReference>
<evidence type="ECO:0000256" key="3">
    <source>
        <dbReference type="ARBA" id="ARBA00011233"/>
    </source>
</evidence>
<evidence type="ECO:0000256" key="7">
    <source>
        <dbReference type="ARBA" id="ARBA00023157"/>
    </source>
</evidence>
<evidence type="ECO:0000259" key="8">
    <source>
        <dbReference type="SMART" id="SM00607"/>
    </source>
</evidence>